<feature type="region of interest" description="Disordered" evidence="1">
    <location>
        <begin position="1"/>
        <end position="39"/>
    </location>
</feature>
<feature type="region of interest" description="Disordered" evidence="1">
    <location>
        <begin position="58"/>
        <end position="235"/>
    </location>
</feature>
<evidence type="ECO:0000256" key="1">
    <source>
        <dbReference type="SAM" id="MobiDB-lite"/>
    </source>
</evidence>
<organism evidence="2 3">
    <name type="scientific">Candidozyma haemuli</name>
    <dbReference type="NCBI Taxonomy" id="45357"/>
    <lineage>
        <taxon>Eukaryota</taxon>
        <taxon>Fungi</taxon>
        <taxon>Dikarya</taxon>
        <taxon>Ascomycota</taxon>
        <taxon>Saccharomycotina</taxon>
        <taxon>Pichiomycetes</taxon>
        <taxon>Metschnikowiaceae</taxon>
        <taxon>Candidozyma</taxon>
    </lineage>
</organism>
<protein>
    <submittedName>
        <fullName evidence="2">Uncharacterized protein</fullName>
    </submittedName>
</protein>
<accession>A0A2V1AP92</accession>
<evidence type="ECO:0000313" key="3">
    <source>
        <dbReference type="Proteomes" id="UP000244309"/>
    </source>
</evidence>
<dbReference type="OrthoDB" id="4096810at2759"/>
<dbReference type="Proteomes" id="UP000244309">
    <property type="component" value="Unassembled WGS sequence"/>
</dbReference>
<feature type="compositionally biased region" description="Polar residues" evidence="1">
    <location>
        <begin position="136"/>
        <end position="149"/>
    </location>
</feature>
<gene>
    <name evidence="2" type="ORF">CXQ85_003370</name>
</gene>
<proteinExistence type="predicted"/>
<reference evidence="2 3" key="1">
    <citation type="submission" date="2017-12" db="EMBL/GenBank/DDBJ databases">
        <title>Genome Sequence of a Multidrug-Resistant Candida haemulonii Isolate from a Patient with Chronic Leg Ulcers in Israel.</title>
        <authorList>
            <person name="Chow N.A."/>
            <person name="Gade L."/>
            <person name="Batra D."/>
            <person name="Rowe L.A."/>
            <person name="Ben-Ami R."/>
            <person name="Loparev V.N."/>
            <person name="Litvintseva A.P."/>
        </authorList>
    </citation>
    <scope>NUCLEOTIDE SEQUENCE [LARGE SCALE GENOMIC DNA]</scope>
    <source>
        <strain evidence="2 3">B11899</strain>
    </source>
</reference>
<dbReference type="GeneID" id="37008701"/>
<dbReference type="RefSeq" id="XP_025340464.1">
    <property type="nucleotide sequence ID" value="XM_025487016.1"/>
</dbReference>
<feature type="compositionally biased region" description="Polar residues" evidence="1">
    <location>
        <begin position="159"/>
        <end position="207"/>
    </location>
</feature>
<feature type="compositionally biased region" description="Polar residues" evidence="1">
    <location>
        <begin position="12"/>
        <end position="39"/>
    </location>
</feature>
<dbReference type="EMBL" id="PKFO01000002">
    <property type="protein sequence ID" value="PVH19524.1"/>
    <property type="molecule type" value="Genomic_DNA"/>
</dbReference>
<feature type="compositionally biased region" description="Acidic residues" evidence="1">
    <location>
        <begin position="218"/>
        <end position="228"/>
    </location>
</feature>
<dbReference type="AlphaFoldDB" id="A0A2V1AP92"/>
<evidence type="ECO:0000313" key="2">
    <source>
        <dbReference type="EMBL" id="PVH19524.1"/>
    </source>
</evidence>
<dbReference type="VEuPathDB" id="FungiDB:CXQ85_003370"/>
<comment type="caution">
    <text evidence="2">The sequence shown here is derived from an EMBL/GenBank/DDBJ whole genome shotgun (WGS) entry which is preliminary data.</text>
</comment>
<name>A0A2V1AP92_9ASCO</name>
<keyword evidence="3" id="KW-1185">Reference proteome</keyword>
<feature type="compositionally biased region" description="Polar residues" evidence="1">
    <location>
        <begin position="83"/>
        <end position="93"/>
    </location>
</feature>
<sequence>MADGNRGRTLVRASSANQVSQLPKSNDVPQRSQSTQLPLTFNVQDELRQRAIRNEQVRHTSITSLEAPRAVVPPHKNIPMLDENSSTRTPNPHSHSHKSGNRWSQFSMNNSLKKPPQSSVEGLGPHTPIKKKINISPLTQIKQPASASSVLKGGDYSSERGSANSSGRTSNAHSNTSSLTERLSGHSWKSTGRTGKVSSHASMNTLVPMSRHDVESNTSEEEDDDEAGEESHGEVDRMLATGDAEDVDLTTSSTIFDIAKELQDFQNMVASPHHQDPSGTNRTQQKVLDLKQYQEEQESSVVSHSLDHAVKIQNEALLSTWTSLRLRFSSHATGESNSNLRCSAGVLGSIQRKPIKETGTNQVKRSEKEEYLSNMWTNELHDMFDGYLKPTSIGGYDEDIYQDTGAGQPFNMSHMASRALHSRSESQLG</sequence>
<feature type="compositionally biased region" description="Polar residues" evidence="1">
    <location>
        <begin position="101"/>
        <end position="120"/>
    </location>
</feature>